<comment type="caution">
    <text evidence="1">The sequence shown here is derived from an EMBL/GenBank/DDBJ whole genome shotgun (WGS) entry which is preliminary data.</text>
</comment>
<dbReference type="SUPFAM" id="SSF52402">
    <property type="entry name" value="Adenine nucleotide alpha hydrolases-like"/>
    <property type="match status" value="2"/>
</dbReference>
<sequence length="271" mass="29189">MRILAVLTKGDTVAGTLDAAVMAAASVTCSSIEALNVMVDPMHLVSAPEEIDIQELREHDEGSAQQRAEAIETAFGEWNTVLRPGASPIELRTITGAEAETVMRETTEDIGLVVLSHNRNMDASDAFHSALFTARRPVLLVPPGWRSGDRVRFSHIAVGLTDSELTHRAIKSAVPWLAATDRVSALCVTDESNALDALRAVIQSSGVEPDVKILARSNETIGAQLVHAADSLKADVLVTGAFSHSEWSEWLMGHETREILAAADLPLFLMH</sequence>
<dbReference type="EMBL" id="JAFLNA010000026">
    <property type="protein sequence ID" value="MBO0134662.1"/>
    <property type="molecule type" value="Genomic_DNA"/>
</dbReference>
<evidence type="ECO:0000313" key="1">
    <source>
        <dbReference type="EMBL" id="MBO0134662.1"/>
    </source>
</evidence>
<reference evidence="1 2" key="1">
    <citation type="submission" date="2021-03" db="EMBL/GenBank/DDBJ databases">
        <title>Whole genome sequence of Agrobacterium sp. strain Rnr.</title>
        <authorList>
            <person name="Mafakheri H."/>
            <person name="Taghavi S.M."/>
            <person name="Nemanja K."/>
            <person name="Osdaghi E."/>
        </authorList>
    </citation>
    <scope>NUCLEOTIDE SEQUENCE [LARGE SCALE GENOMIC DNA]</scope>
    <source>
        <strain evidence="1 2">Rnr</strain>
    </source>
</reference>
<proteinExistence type="predicted"/>
<gene>
    <name evidence="1" type="ORF">JZX89_28370</name>
</gene>
<protein>
    <submittedName>
        <fullName evidence="1">Universal stress protein</fullName>
    </submittedName>
</protein>
<dbReference type="Gene3D" id="3.40.50.12370">
    <property type="match status" value="1"/>
</dbReference>
<keyword evidence="2" id="KW-1185">Reference proteome</keyword>
<name>A0ABS3ERM7_9HYPH</name>
<dbReference type="RefSeq" id="WP_207136126.1">
    <property type="nucleotide sequence ID" value="NZ_JAFLNA010000026.1"/>
</dbReference>
<accession>A0ABS3ERM7</accession>
<evidence type="ECO:0000313" key="2">
    <source>
        <dbReference type="Proteomes" id="UP000664699"/>
    </source>
</evidence>
<dbReference type="Proteomes" id="UP000664699">
    <property type="component" value="Unassembled WGS sequence"/>
</dbReference>
<organism evidence="1 2">
    <name type="scientific">Agrobacterium burrii</name>
    <dbReference type="NCBI Taxonomy" id="2815339"/>
    <lineage>
        <taxon>Bacteria</taxon>
        <taxon>Pseudomonadati</taxon>
        <taxon>Pseudomonadota</taxon>
        <taxon>Alphaproteobacteria</taxon>
        <taxon>Hyphomicrobiales</taxon>
        <taxon>Rhizobiaceae</taxon>
        <taxon>Rhizobium/Agrobacterium group</taxon>
        <taxon>Agrobacterium</taxon>
        <taxon>Agrobacterium tumefaciens complex</taxon>
    </lineage>
</organism>